<dbReference type="EMBL" id="GHJT01001270">
    <property type="protein sequence ID" value="MOY35241.1"/>
    <property type="molecule type" value="Transcribed_RNA"/>
</dbReference>
<organism evidence="2">
    <name type="scientific">Ixodes scapularis</name>
    <name type="common">Black-legged tick</name>
    <name type="synonym">Deer tick</name>
    <dbReference type="NCBI Taxonomy" id="6945"/>
    <lineage>
        <taxon>Eukaryota</taxon>
        <taxon>Metazoa</taxon>
        <taxon>Ecdysozoa</taxon>
        <taxon>Arthropoda</taxon>
        <taxon>Chelicerata</taxon>
        <taxon>Arachnida</taxon>
        <taxon>Acari</taxon>
        <taxon>Parasitiformes</taxon>
        <taxon>Ixodida</taxon>
        <taxon>Ixodoidea</taxon>
        <taxon>Ixodidae</taxon>
        <taxon>Ixodinae</taxon>
        <taxon>Ixodes</taxon>
    </lineage>
</organism>
<evidence type="ECO:0000256" key="1">
    <source>
        <dbReference type="SAM" id="Phobius"/>
    </source>
</evidence>
<reference evidence="2" key="1">
    <citation type="submission" date="2019-04" db="EMBL/GenBank/DDBJ databases">
        <title>An insight into the mialome of Ixodes scapularis.</title>
        <authorList>
            <person name="Ribeiro J.M."/>
            <person name="Mather T.N."/>
            <person name="Karim S."/>
        </authorList>
    </citation>
    <scope>NUCLEOTIDE SEQUENCE</scope>
</reference>
<keyword evidence="1" id="KW-0472">Membrane</keyword>
<evidence type="ECO:0000313" key="2">
    <source>
        <dbReference type="EMBL" id="MOY35241.1"/>
    </source>
</evidence>
<name>A0A4D5RF79_IXOSC</name>
<feature type="transmembrane region" description="Helical" evidence="1">
    <location>
        <begin position="73"/>
        <end position="91"/>
    </location>
</feature>
<sequence length="112" mass="12447">MIASRLFIVYLSFCVFVCCHFAFNSMEGLAETSRGSGCCDCSGALKRAPHSFYSAALTSMCAMYIHAAELPPHILYIVFLRSCVWCVRIFVSQESRYLASRSGPSLLCLHCN</sequence>
<accession>A0A4D5RF79</accession>
<keyword evidence="1" id="KW-0812">Transmembrane</keyword>
<keyword evidence="1" id="KW-1133">Transmembrane helix</keyword>
<protein>
    <submittedName>
        <fullName evidence="2">Uncharacterized protein</fullName>
    </submittedName>
</protein>
<proteinExistence type="predicted"/>
<feature type="transmembrane region" description="Helical" evidence="1">
    <location>
        <begin position="7"/>
        <end position="23"/>
    </location>
</feature>
<dbReference type="AlphaFoldDB" id="A0A4D5RF79"/>